<accession>C4Z4Q3</accession>
<evidence type="ECO:0000313" key="2">
    <source>
        <dbReference type="Proteomes" id="UP000001476"/>
    </source>
</evidence>
<name>C4Z4Q3_LACE2</name>
<dbReference type="AlphaFoldDB" id="C4Z4Q3"/>
<evidence type="ECO:0000313" key="1">
    <source>
        <dbReference type="EMBL" id="ACR72942.1"/>
    </source>
</evidence>
<gene>
    <name evidence="1" type="ordered locus">EUBELI_01953</name>
</gene>
<dbReference type="STRING" id="515620.EUBELI_01953"/>
<protein>
    <submittedName>
        <fullName evidence="1">Uncharacterized protein</fullName>
    </submittedName>
</protein>
<dbReference type="HOGENOM" id="CLU_2682277_0_0_9"/>
<organism evidence="1 2">
    <name type="scientific">Lachnospira eligens (strain ATCC 27750 / DSM 3376 / VPI C15-48 / C15-B4)</name>
    <name type="common">Eubacterium eligens</name>
    <dbReference type="NCBI Taxonomy" id="515620"/>
    <lineage>
        <taxon>Bacteria</taxon>
        <taxon>Bacillati</taxon>
        <taxon>Bacillota</taxon>
        <taxon>Clostridia</taxon>
        <taxon>Lachnospirales</taxon>
        <taxon>Lachnospiraceae</taxon>
        <taxon>Lachnospira</taxon>
    </lineage>
</organism>
<dbReference type="Proteomes" id="UP000001476">
    <property type="component" value="Chromosome"/>
</dbReference>
<dbReference type="KEGG" id="eel:EUBELI_01953"/>
<proteinExistence type="predicted"/>
<dbReference type="EMBL" id="CP001104">
    <property type="protein sequence ID" value="ACR72942.1"/>
    <property type="molecule type" value="Genomic_DNA"/>
</dbReference>
<reference evidence="1 2" key="1">
    <citation type="journal article" date="2009" name="Proc. Natl. Acad. Sci. U.S.A.">
        <title>Characterizing a model human gut microbiota composed of members of its two dominant bacterial phyla.</title>
        <authorList>
            <person name="Mahowald M.A."/>
            <person name="Rey F.E."/>
            <person name="Seedorf H."/>
            <person name="Turnbaugh P.J."/>
            <person name="Fulton R.S."/>
            <person name="Wollam A."/>
            <person name="Shah N."/>
            <person name="Wang C."/>
            <person name="Magrini V."/>
            <person name="Wilson R.K."/>
            <person name="Cantarel B.L."/>
            <person name="Coutinho P.M."/>
            <person name="Henrissat B."/>
            <person name="Crock L.W."/>
            <person name="Russell A."/>
            <person name="Verberkmoes N.C."/>
            <person name="Hettich R.L."/>
            <person name="Gordon J.I."/>
        </authorList>
    </citation>
    <scope>NUCLEOTIDE SEQUENCE [LARGE SCALE GENOMIC DNA]</scope>
    <source>
        <strain evidence="2">ATCC 27750 / DSM 3376 / VPI C15-48 / C15-B4</strain>
    </source>
</reference>
<sequence>MSRAIQNVLAQILDYTASANNEQRRSKTGSCELSRLGSSEATERLGLQSMLPAAVSRAIQNVLAQSMLVVYLYT</sequence>
<keyword evidence="2" id="KW-1185">Reference proteome</keyword>